<comment type="caution">
    <text evidence="2">The sequence shown here is derived from an EMBL/GenBank/DDBJ whole genome shotgun (WGS) entry which is preliminary data.</text>
</comment>
<feature type="chain" id="PRO_5004751466" description="Nuclear pore protein" evidence="1">
    <location>
        <begin position="23"/>
        <end position="848"/>
    </location>
</feature>
<dbReference type="VEuPathDB" id="GiardiaDB:GL50581_1183"/>
<dbReference type="VEuPathDB" id="GiardiaDB:GL50803_0031998"/>
<evidence type="ECO:0000313" key="3">
    <source>
        <dbReference type="Proteomes" id="UP000018320"/>
    </source>
</evidence>
<protein>
    <recommendedName>
        <fullName evidence="4">Nuclear pore protein</fullName>
    </recommendedName>
</protein>
<evidence type="ECO:0008006" key="4">
    <source>
        <dbReference type="Google" id="ProtNLM"/>
    </source>
</evidence>
<sequence>MVALWLSMLNSELLSSFHATIATIPAPKHQFLSTKQPRVDYNSESSREILKRLSLYRRGAEPHDQSRNHSITEAGPAGVAGLSNVCPKAMRLLKDLQLEQTNVIENSIIEEASSMTLKSIHRQSSEVSYDAWMNRRAEIDQALGFTASVTTKSFTEVLNTHHLGPSGQRHSRVPTTMNSDIKYHTGVVLKIIRDSVAYFSGTYSSLNQDTGVGLISSLIDSLSEWSSHGQALSLNFLDSLGFIMFLCTQKWHKLLTPAGRYIPSLCYLNEKYRHMIQATIAGTGASYLEWREHPNIQYIARFLTQLKGPGASSLTKLNAASTFATKGSTTLAGILDTPVVTIYSICLSLFMAGFYRDLAYLINAKADDFAMFPSLKECLVRFAKAMELTVAESVPLDNDIHFYLRANVSSLMHEYERVVAEITNNPDYEGVEETYKLFLFDILGDSQDNKPLLTELFGRVISRILTTDPLEKETIISTMISTAAASRNHLLMSKNQVSKLVVGETAYSSLLLMDIPSYLGLLLRAHQTQIEPFTAFVCLRILETRCPFLFKDVYVDLSTYYSVDAQGRLRHTQFYVENIAALIDATSVKNLISSDGHVSAVALLLSTLRYYLDLSGETTITESHLSIARLLTDADQVIMLGLLIHETLPSCKFVHKWLESSSAKDMLPLFYLIGALTVEYHKESRLTTTQLYYGGEFYELAAYSHAKYMLESLSPSISISQEEYKKVQTLSEGLQGKLPLNELHQILSFASYLLDSKVQLLGYKNMEQAVAAFSHSGILHTSVSVLPQIIKDHLNLVLQYSYQLLREVRLVGQQDIREPATILSNFAHQCGKLVDNSTVVDIMSLGTL</sequence>
<accession>V6TDW5</accession>
<feature type="signal peptide" evidence="1">
    <location>
        <begin position="1"/>
        <end position="22"/>
    </location>
</feature>
<organism evidence="2 3">
    <name type="scientific">Giardia intestinalis</name>
    <name type="common">Giardia lamblia</name>
    <dbReference type="NCBI Taxonomy" id="5741"/>
    <lineage>
        <taxon>Eukaryota</taxon>
        <taxon>Metamonada</taxon>
        <taxon>Diplomonadida</taxon>
        <taxon>Hexamitidae</taxon>
        <taxon>Giardiinae</taxon>
        <taxon>Giardia</taxon>
    </lineage>
</organism>
<dbReference type="VEuPathDB" id="GiardiaDB:QR46_2734"/>
<proteinExistence type="predicted"/>
<evidence type="ECO:0000256" key="1">
    <source>
        <dbReference type="SAM" id="SignalP"/>
    </source>
</evidence>
<keyword evidence="1" id="KW-0732">Signal</keyword>
<name>V6TDW5_GIAIN</name>
<dbReference type="AlphaFoldDB" id="V6TDW5"/>
<dbReference type="EMBL" id="AHGT01000038">
    <property type="protein sequence ID" value="ESU36859.1"/>
    <property type="molecule type" value="Genomic_DNA"/>
</dbReference>
<gene>
    <name evidence="2" type="ORF">DHA2_31998</name>
</gene>
<reference evidence="2 3" key="2">
    <citation type="journal article" date="2013" name="Genome Biol. Evol.">
        <title>Genome sequencing of Giardia lamblia genotypes A2 and B isolates (DH and GS) and comparative analysis with the genomes of genotypes A1 and E (WB and Pig).</title>
        <authorList>
            <person name="Adam R.D."/>
            <person name="Dahlstrom E.W."/>
            <person name="Martens C.A."/>
            <person name="Bruno D.P."/>
            <person name="Barbian K.D."/>
            <person name="Ricklefs S.M."/>
            <person name="Hernandez M.M."/>
            <person name="Narla N.P."/>
            <person name="Patel R.B."/>
            <person name="Porcella S.F."/>
            <person name="Nash T.E."/>
        </authorList>
    </citation>
    <scope>NUCLEOTIDE SEQUENCE [LARGE SCALE GENOMIC DNA]</scope>
    <source>
        <strain evidence="2 3">DH</strain>
    </source>
</reference>
<dbReference type="VEuPathDB" id="GiardiaDB:DHA2_31998"/>
<evidence type="ECO:0000313" key="2">
    <source>
        <dbReference type="EMBL" id="ESU36859.1"/>
    </source>
</evidence>
<reference evidence="3" key="1">
    <citation type="submission" date="2012-02" db="EMBL/GenBank/DDBJ databases">
        <title>Genome sequencing of Giardia lamblia Genotypes A2 and B isolates (DH and GS) and comparative analysis with the genomes of Genotypes A1 and E (WB and Pig).</title>
        <authorList>
            <person name="Adam R."/>
            <person name="Dahlstrom E."/>
            <person name="Martens C."/>
            <person name="Bruno D."/>
            <person name="Barbian K."/>
            <person name="Porcella S.F."/>
            <person name="Nash T."/>
        </authorList>
    </citation>
    <scope>NUCLEOTIDE SEQUENCE</scope>
    <source>
        <strain evidence="3">DH</strain>
    </source>
</reference>
<dbReference type="Proteomes" id="UP000018320">
    <property type="component" value="Unassembled WGS sequence"/>
</dbReference>